<evidence type="ECO:0000259" key="7">
    <source>
        <dbReference type="Pfam" id="PF00441"/>
    </source>
</evidence>
<dbReference type="InterPro" id="IPR009075">
    <property type="entry name" value="AcylCo_DH/oxidase_C"/>
</dbReference>
<comment type="similarity">
    <text evidence="2">Belongs to the acyl-CoA dehydrogenase family.</text>
</comment>
<dbReference type="AlphaFoldDB" id="A0A160VJF9"/>
<gene>
    <name evidence="10" type="ORF">MGWOODY_Mmi497</name>
</gene>
<reference evidence="10" key="1">
    <citation type="submission" date="2015-10" db="EMBL/GenBank/DDBJ databases">
        <authorList>
            <person name="Gilbert D.G."/>
        </authorList>
    </citation>
    <scope>NUCLEOTIDE SEQUENCE</scope>
</reference>
<dbReference type="EMBL" id="FAXC01000419">
    <property type="protein sequence ID" value="CUV10459.1"/>
    <property type="molecule type" value="Genomic_DNA"/>
</dbReference>
<dbReference type="InterPro" id="IPR037069">
    <property type="entry name" value="AcylCoA_DH/ox_N_sf"/>
</dbReference>
<name>A0A160VJF9_9ZZZZ</name>
<evidence type="ECO:0000256" key="6">
    <source>
        <dbReference type="ARBA" id="ARBA00023002"/>
    </source>
</evidence>
<evidence type="ECO:0000259" key="9">
    <source>
        <dbReference type="Pfam" id="PF02771"/>
    </source>
</evidence>
<proteinExistence type="inferred from homology"/>
<dbReference type="EC" id="1.3.8.1" evidence="10"/>
<dbReference type="PANTHER" id="PTHR48083:SF13">
    <property type="entry name" value="ACYL-COA DEHYDROGENASE FAMILY MEMBER 11"/>
    <property type="match status" value="1"/>
</dbReference>
<feature type="domain" description="Acyl-CoA oxidase/dehydrogenase middle" evidence="8">
    <location>
        <begin position="120"/>
        <end position="220"/>
    </location>
</feature>
<dbReference type="Pfam" id="PF00441">
    <property type="entry name" value="Acyl-CoA_dh_1"/>
    <property type="match status" value="1"/>
</dbReference>
<dbReference type="InterPro" id="IPR036250">
    <property type="entry name" value="AcylCo_DH-like_C"/>
</dbReference>
<dbReference type="Gene3D" id="1.10.540.10">
    <property type="entry name" value="Acyl-CoA dehydrogenase/oxidase, N-terminal domain"/>
    <property type="match status" value="1"/>
</dbReference>
<evidence type="ECO:0000256" key="3">
    <source>
        <dbReference type="ARBA" id="ARBA00011738"/>
    </source>
</evidence>
<dbReference type="InterPro" id="IPR009100">
    <property type="entry name" value="AcylCoA_DH/oxidase_NM_dom_sf"/>
</dbReference>
<dbReference type="InterPro" id="IPR006091">
    <property type="entry name" value="Acyl-CoA_Oxase/DH_mid-dom"/>
</dbReference>
<keyword evidence="5" id="KW-0274">FAD</keyword>
<keyword evidence="6 10" id="KW-0560">Oxidoreductase</keyword>
<evidence type="ECO:0000256" key="2">
    <source>
        <dbReference type="ARBA" id="ARBA00009347"/>
    </source>
</evidence>
<feature type="domain" description="Acyl-CoA dehydrogenase/oxidase C-terminal" evidence="7">
    <location>
        <begin position="233"/>
        <end position="385"/>
    </location>
</feature>
<evidence type="ECO:0000259" key="8">
    <source>
        <dbReference type="Pfam" id="PF02770"/>
    </source>
</evidence>
<evidence type="ECO:0000313" key="10">
    <source>
        <dbReference type="EMBL" id="CUV10459.1"/>
    </source>
</evidence>
<dbReference type="GO" id="GO:0016937">
    <property type="term" value="F:short-chain fatty acyl-CoA dehydrogenase activity"/>
    <property type="evidence" value="ECO:0007669"/>
    <property type="project" value="UniProtKB-EC"/>
</dbReference>
<keyword evidence="4" id="KW-0285">Flavoprotein</keyword>
<dbReference type="FunFam" id="2.40.110.10:FF:000002">
    <property type="entry name" value="Acyl-CoA dehydrogenase fadE12"/>
    <property type="match status" value="1"/>
</dbReference>
<dbReference type="GO" id="GO:0005737">
    <property type="term" value="C:cytoplasm"/>
    <property type="evidence" value="ECO:0007669"/>
    <property type="project" value="TreeGrafter"/>
</dbReference>
<accession>A0A160VJF9</accession>
<dbReference type="InterPro" id="IPR046373">
    <property type="entry name" value="Acyl-CoA_Oxase/DH_mid-dom_sf"/>
</dbReference>
<evidence type="ECO:0000256" key="4">
    <source>
        <dbReference type="ARBA" id="ARBA00022630"/>
    </source>
</evidence>
<sequence>MGDYLDKIFQIVEEDIVPLEQDFLMNGFGHVLPQLNECRKKVKEQGLWTPYLSEEYGGMGLTLVEFAAVSELLGKTPLGHYCFNSQAPDIGNIELLKDHGSDQLKSEFLLPLISGEIRSCFGMTEPQRPGSNPTWMDTLAVRDGDDYVINGNKWFTSAADGSSICIVMAVTDPEAENKYERASMFVVPLDNPGFKVVRNIPVMGDVGEDYMSHGETRLTDCRIPASNIIGKEGKGFILAQERLGPGRIHHCMRWIGICERAVDLMCGRASSRELSPNKFLAEKQTIQNWISESAAAIYGARLMVLDCAKKIEAHHTKGARKEISMIKFHVADVLMKVLDRAIQVHGALGMTDHTPLSFWYRHERGSRIYDGADEVHKSFVARSILRDHLD</sequence>
<dbReference type="GO" id="GO:0050660">
    <property type="term" value="F:flavin adenine dinucleotide binding"/>
    <property type="evidence" value="ECO:0007669"/>
    <property type="project" value="InterPro"/>
</dbReference>
<dbReference type="SUPFAM" id="SSF56645">
    <property type="entry name" value="Acyl-CoA dehydrogenase NM domain-like"/>
    <property type="match status" value="1"/>
</dbReference>
<dbReference type="SUPFAM" id="SSF47203">
    <property type="entry name" value="Acyl-CoA dehydrogenase C-terminal domain-like"/>
    <property type="match status" value="1"/>
</dbReference>
<dbReference type="InterPro" id="IPR050741">
    <property type="entry name" value="Acyl-CoA_dehydrogenase"/>
</dbReference>
<comment type="subunit">
    <text evidence="3">Homodimer.</text>
</comment>
<dbReference type="Gene3D" id="1.20.140.10">
    <property type="entry name" value="Butyryl-CoA Dehydrogenase, subunit A, domain 3"/>
    <property type="match status" value="1"/>
</dbReference>
<dbReference type="Pfam" id="PF02771">
    <property type="entry name" value="Acyl-CoA_dh_N"/>
    <property type="match status" value="1"/>
</dbReference>
<dbReference type="GO" id="GO:0033539">
    <property type="term" value="P:fatty acid beta-oxidation using acyl-CoA dehydrogenase"/>
    <property type="evidence" value="ECO:0007669"/>
    <property type="project" value="TreeGrafter"/>
</dbReference>
<evidence type="ECO:0000256" key="5">
    <source>
        <dbReference type="ARBA" id="ARBA00022827"/>
    </source>
</evidence>
<dbReference type="Pfam" id="PF02770">
    <property type="entry name" value="Acyl-CoA_dh_M"/>
    <property type="match status" value="1"/>
</dbReference>
<dbReference type="Gene3D" id="2.40.110.10">
    <property type="entry name" value="Butyryl-CoA Dehydrogenase, subunit A, domain 2"/>
    <property type="match status" value="1"/>
</dbReference>
<comment type="cofactor">
    <cofactor evidence="1">
        <name>FAD</name>
        <dbReference type="ChEBI" id="CHEBI:57692"/>
    </cofactor>
</comment>
<evidence type="ECO:0000256" key="1">
    <source>
        <dbReference type="ARBA" id="ARBA00001974"/>
    </source>
</evidence>
<dbReference type="InterPro" id="IPR013786">
    <property type="entry name" value="AcylCoA_DH/ox_N"/>
</dbReference>
<feature type="domain" description="Acyl-CoA dehydrogenase/oxidase N-terminal" evidence="9">
    <location>
        <begin position="10"/>
        <end position="116"/>
    </location>
</feature>
<protein>
    <submittedName>
        <fullName evidence="10">Butyryl-CoA dehydrogenase</fullName>
        <ecNumber evidence="10">1.3.8.1</ecNumber>
    </submittedName>
</protein>
<dbReference type="PANTHER" id="PTHR48083">
    <property type="entry name" value="MEDIUM-CHAIN SPECIFIC ACYL-COA DEHYDROGENASE, MITOCHONDRIAL-RELATED"/>
    <property type="match status" value="1"/>
</dbReference>
<organism evidence="10">
    <name type="scientific">hydrothermal vent metagenome</name>
    <dbReference type="NCBI Taxonomy" id="652676"/>
    <lineage>
        <taxon>unclassified sequences</taxon>
        <taxon>metagenomes</taxon>
        <taxon>ecological metagenomes</taxon>
    </lineage>
</organism>